<dbReference type="Proteomes" id="UP001189429">
    <property type="component" value="Unassembled WGS sequence"/>
</dbReference>
<evidence type="ECO:0000313" key="5">
    <source>
        <dbReference type="EMBL" id="CAK0791905.1"/>
    </source>
</evidence>
<organism evidence="5 6">
    <name type="scientific">Prorocentrum cordatum</name>
    <dbReference type="NCBI Taxonomy" id="2364126"/>
    <lineage>
        <taxon>Eukaryota</taxon>
        <taxon>Sar</taxon>
        <taxon>Alveolata</taxon>
        <taxon>Dinophyceae</taxon>
        <taxon>Prorocentrales</taxon>
        <taxon>Prorocentraceae</taxon>
        <taxon>Prorocentrum</taxon>
    </lineage>
</organism>
<dbReference type="Gene3D" id="1.25.40.20">
    <property type="entry name" value="Ankyrin repeat-containing domain"/>
    <property type="match status" value="3"/>
</dbReference>
<sequence>MAALLLQDLGARPPGRGDPRMEDDGRGNSDLFDMARDRGYSELVRMMEDASRRHQERMALLDVLLRAVREGSLEELDGLLAQKASVHEADGAGLTLLHLAAARSDARGEGCCRRLLEARADASAQNNELEESPLFGAARGGSEAALVLLLDGRCDPRLRSRRGETALFAAARAGREPVVSALLRRGARADDRDHAGRTAAFHAGGPGCAGALRRLLEEAGACDAVDSQGCTPLFTVEDAECARVLVERGLRLDAADHAGKTALFHAAECDRAGVVRALLDCSASAAAVDADGRTALHWARGSEVPRLLLGASAPVDHLDKIKQTALFFAAVRDDAAMVHALSTAGASGAIRDINEQTPLFYAAREASLPVVQRLVCQALVDPAAKDVEGNTAVKKARERPKEGQDIVAYLESVRRACAAQSAAAGRGRGRGGRGSRDGGDATPRRKRRPGLNAEG</sequence>
<evidence type="ECO:0000256" key="1">
    <source>
        <dbReference type="ARBA" id="ARBA00022737"/>
    </source>
</evidence>
<evidence type="ECO:0000256" key="2">
    <source>
        <dbReference type="ARBA" id="ARBA00023043"/>
    </source>
</evidence>
<feature type="compositionally biased region" description="Basic and acidic residues" evidence="4">
    <location>
        <begin position="434"/>
        <end position="443"/>
    </location>
</feature>
<feature type="compositionally biased region" description="Basic and acidic residues" evidence="4">
    <location>
        <begin position="15"/>
        <end position="31"/>
    </location>
</feature>
<protein>
    <submittedName>
        <fullName evidence="5">Uncharacterized protein</fullName>
    </submittedName>
</protein>
<dbReference type="SUPFAM" id="SSF48403">
    <property type="entry name" value="Ankyrin repeat"/>
    <property type="match status" value="1"/>
</dbReference>
<dbReference type="Pfam" id="PF12796">
    <property type="entry name" value="Ank_2"/>
    <property type="match status" value="2"/>
</dbReference>
<gene>
    <name evidence="5" type="ORF">PCOR1329_LOCUS2674</name>
</gene>
<name>A0ABN9PHC4_9DINO</name>
<dbReference type="InterPro" id="IPR036770">
    <property type="entry name" value="Ankyrin_rpt-contain_sf"/>
</dbReference>
<evidence type="ECO:0000256" key="4">
    <source>
        <dbReference type="SAM" id="MobiDB-lite"/>
    </source>
</evidence>
<dbReference type="PANTHER" id="PTHR24173">
    <property type="entry name" value="ANKYRIN REPEAT CONTAINING"/>
    <property type="match status" value="1"/>
</dbReference>
<dbReference type="SMART" id="SM00248">
    <property type="entry name" value="ANK"/>
    <property type="match status" value="7"/>
</dbReference>
<accession>A0ABN9PHC4</accession>
<feature type="region of interest" description="Disordered" evidence="4">
    <location>
        <begin position="421"/>
        <end position="455"/>
    </location>
</feature>
<feature type="repeat" description="ANK" evidence="3">
    <location>
        <begin position="92"/>
        <end position="127"/>
    </location>
</feature>
<keyword evidence="6" id="KW-1185">Reference proteome</keyword>
<reference evidence="5" key="1">
    <citation type="submission" date="2023-10" db="EMBL/GenBank/DDBJ databases">
        <authorList>
            <person name="Chen Y."/>
            <person name="Shah S."/>
            <person name="Dougan E. K."/>
            <person name="Thang M."/>
            <person name="Chan C."/>
        </authorList>
    </citation>
    <scope>NUCLEOTIDE SEQUENCE [LARGE SCALE GENOMIC DNA]</scope>
</reference>
<evidence type="ECO:0000256" key="3">
    <source>
        <dbReference type="PROSITE-ProRule" id="PRU00023"/>
    </source>
</evidence>
<feature type="non-terminal residue" evidence="5">
    <location>
        <position position="455"/>
    </location>
</feature>
<dbReference type="PROSITE" id="PS50297">
    <property type="entry name" value="ANK_REP_REGION"/>
    <property type="match status" value="1"/>
</dbReference>
<feature type="repeat" description="ANK" evidence="3">
    <location>
        <begin position="162"/>
        <end position="194"/>
    </location>
</feature>
<dbReference type="InterPro" id="IPR002110">
    <property type="entry name" value="Ankyrin_rpt"/>
</dbReference>
<dbReference type="PROSITE" id="PS50088">
    <property type="entry name" value="ANK_REPEAT"/>
    <property type="match status" value="2"/>
</dbReference>
<proteinExistence type="predicted"/>
<comment type="caution">
    <text evidence="5">The sequence shown here is derived from an EMBL/GenBank/DDBJ whole genome shotgun (WGS) entry which is preliminary data.</text>
</comment>
<keyword evidence="1" id="KW-0677">Repeat</keyword>
<feature type="region of interest" description="Disordered" evidence="4">
    <location>
        <begin position="7"/>
        <end position="31"/>
    </location>
</feature>
<dbReference type="EMBL" id="CAUYUJ010000675">
    <property type="protein sequence ID" value="CAK0791905.1"/>
    <property type="molecule type" value="Genomic_DNA"/>
</dbReference>
<dbReference type="PANTHER" id="PTHR24173:SF74">
    <property type="entry name" value="ANKYRIN REPEAT DOMAIN-CONTAINING PROTEIN 16"/>
    <property type="match status" value="1"/>
</dbReference>
<keyword evidence="2 3" id="KW-0040">ANK repeat</keyword>
<evidence type="ECO:0000313" key="6">
    <source>
        <dbReference type="Proteomes" id="UP001189429"/>
    </source>
</evidence>